<dbReference type="RefSeq" id="WP_229962325.1">
    <property type="nucleotide sequence ID" value="NZ_JAJJWI010000021.1"/>
</dbReference>
<comment type="caution">
    <text evidence="2">The sequence shown here is derived from an EMBL/GenBank/DDBJ whole genome shotgun (WGS) entry which is preliminary data.</text>
</comment>
<dbReference type="InterPro" id="IPR003741">
    <property type="entry name" value="LUD_dom"/>
</dbReference>
<dbReference type="SUPFAM" id="SSF100950">
    <property type="entry name" value="NagB/RpiA/CoA transferase-like"/>
    <property type="match status" value="1"/>
</dbReference>
<protein>
    <submittedName>
        <fullName evidence="2">Lactate utilization protein C</fullName>
    </submittedName>
</protein>
<dbReference type="Gene3D" id="3.40.50.10420">
    <property type="entry name" value="NagB/RpiA/CoA transferase-like"/>
    <property type="match status" value="1"/>
</dbReference>
<dbReference type="InterPro" id="IPR024185">
    <property type="entry name" value="FTHF_cligase-like_sf"/>
</dbReference>
<dbReference type="PANTHER" id="PTHR43682">
    <property type="entry name" value="LACTATE UTILIZATION PROTEIN C"/>
    <property type="match status" value="1"/>
</dbReference>
<organism evidence="2 3">
    <name type="scientific">Pontibacter silvestris</name>
    <dbReference type="NCBI Taxonomy" id="2305183"/>
    <lineage>
        <taxon>Bacteria</taxon>
        <taxon>Pseudomonadati</taxon>
        <taxon>Bacteroidota</taxon>
        <taxon>Cytophagia</taxon>
        <taxon>Cytophagales</taxon>
        <taxon>Hymenobacteraceae</taxon>
        <taxon>Pontibacter</taxon>
    </lineage>
</organism>
<reference evidence="3" key="1">
    <citation type="journal article" date="2019" name="Int. J. Syst. Evol. Microbiol.">
        <title>The Global Catalogue of Microorganisms (GCM) 10K type strain sequencing project: providing services to taxonomists for standard genome sequencing and annotation.</title>
        <authorList>
            <consortium name="The Broad Institute Genomics Platform"/>
            <consortium name="The Broad Institute Genome Sequencing Center for Infectious Disease"/>
            <person name="Wu L."/>
            <person name="Ma J."/>
        </authorList>
    </citation>
    <scope>NUCLEOTIDE SEQUENCE [LARGE SCALE GENOMIC DNA]</scope>
    <source>
        <strain evidence="3">JCM 16545</strain>
    </source>
</reference>
<feature type="domain" description="LUD" evidence="1">
    <location>
        <begin position="96"/>
        <end position="194"/>
    </location>
</feature>
<dbReference type="PANTHER" id="PTHR43682:SF1">
    <property type="entry name" value="LACTATE UTILIZATION PROTEIN C"/>
    <property type="match status" value="1"/>
</dbReference>
<evidence type="ECO:0000313" key="3">
    <source>
        <dbReference type="Proteomes" id="UP001597369"/>
    </source>
</evidence>
<evidence type="ECO:0000313" key="2">
    <source>
        <dbReference type="EMBL" id="MFD2065334.1"/>
    </source>
</evidence>
<dbReference type="Proteomes" id="UP001597369">
    <property type="component" value="Unassembled WGS sequence"/>
</dbReference>
<keyword evidence="3" id="KW-1185">Reference proteome</keyword>
<dbReference type="EMBL" id="JBHUHV010000001">
    <property type="protein sequence ID" value="MFD2065334.1"/>
    <property type="molecule type" value="Genomic_DNA"/>
</dbReference>
<name>A0ABW4WRD0_9BACT</name>
<proteinExistence type="predicted"/>
<evidence type="ECO:0000259" key="1">
    <source>
        <dbReference type="Pfam" id="PF02589"/>
    </source>
</evidence>
<dbReference type="InterPro" id="IPR037171">
    <property type="entry name" value="NagB/RpiA_transferase-like"/>
</dbReference>
<sequence>MSSREQILASVAKNQPIPVALPEIPIFSSEKSDLVEKFTTVAVGIGSKVFRVNSLKEAKQILLKEHKASKRIISTFPQFSDVAEVSIVPSTDPHTMEDVDLAILEAHLGVAENSALWVTEELLPMRVTPFICQHLALVVSPKAILPLMHHAYEQIGMKDYGFGVFIAGPSKTADIEQSLVLGAHGPRTLTIFLLEEQ</sequence>
<accession>A0ABW4WRD0</accession>
<dbReference type="Pfam" id="PF02589">
    <property type="entry name" value="LUD_dom"/>
    <property type="match status" value="1"/>
</dbReference>
<gene>
    <name evidence="2" type="ORF">ACFSKU_00435</name>
</gene>